<evidence type="ECO:0000313" key="2">
    <source>
        <dbReference type="EnsemblPlants" id="Solyc04g050855.1.1"/>
    </source>
</evidence>
<dbReference type="GO" id="GO:0008270">
    <property type="term" value="F:zinc ion binding"/>
    <property type="evidence" value="ECO:0007669"/>
    <property type="project" value="InterPro"/>
</dbReference>
<name>A0A3Q7G4Z8_SOLLC</name>
<sequence>METSIRNDFLAEFETRKFSIGDFVDPVDIDQVYKNKAILKSVIEKYAIEKRLQYKIVRSNAISLSCGRFQYEEIPCEHDWAVLKHKNLVADGNCSDLYKPKTV</sequence>
<dbReference type="InterPro" id="IPR007527">
    <property type="entry name" value="Znf_SWIM"/>
</dbReference>
<dbReference type="Gramene" id="Solyc04g050855.1.1">
    <property type="protein sequence ID" value="Solyc04g050855.1.1"/>
    <property type="gene ID" value="Solyc04g050855.1"/>
</dbReference>
<organism evidence="2">
    <name type="scientific">Solanum lycopersicum</name>
    <name type="common">Tomato</name>
    <name type="synonym">Lycopersicon esculentum</name>
    <dbReference type="NCBI Taxonomy" id="4081"/>
    <lineage>
        <taxon>Eukaryota</taxon>
        <taxon>Viridiplantae</taxon>
        <taxon>Streptophyta</taxon>
        <taxon>Embryophyta</taxon>
        <taxon>Tracheophyta</taxon>
        <taxon>Spermatophyta</taxon>
        <taxon>Magnoliopsida</taxon>
        <taxon>eudicotyledons</taxon>
        <taxon>Gunneridae</taxon>
        <taxon>Pentapetalae</taxon>
        <taxon>asterids</taxon>
        <taxon>lamiids</taxon>
        <taxon>Solanales</taxon>
        <taxon>Solanaceae</taxon>
        <taxon>Solanoideae</taxon>
        <taxon>Solaneae</taxon>
        <taxon>Solanum</taxon>
        <taxon>Solanum subgen. Lycopersicon</taxon>
    </lineage>
</organism>
<dbReference type="Proteomes" id="UP000004994">
    <property type="component" value="Chromosome 4"/>
</dbReference>
<protein>
    <recommendedName>
        <fullName evidence="1">SWIM-type domain-containing protein</fullName>
    </recommendedName>
</protein>
<reference evidence="2" key="2">
    <citation type="submission" date="2019-01" db="UniProtKB">
        <authorList>
            <consortium name="EnsemblPlants"/>
        </authorList>
    </citation>
    <scope>IDENTIFICATION</scope>
    <source>
        <strain evidence="2">cv. Heinz 1706</strain>
    </source>
</reference>
<keyword evidence="3" id="KW-1185">Reference proteome</keyword>
<dbReference type="AlphaFoldDB" id="A0A3Q7G4Z8"/>
<feature type="domain" description="SWIM-type" evidence="1">
    <location>
        <begin position="65"/>
        <end position="87"/>
    </location>
</feature>
<reference evidence="2" key="1">
    <citation type="journal article" date="2012" name="Nature">
        <title>The tomato genome sequence provides insights into fleshy fruit evolution.</title>
        <authorList>
            <consortium name="Tomato Genome Consortium"/>
        </authorList>
    </citation>
    <scope>NUCLEOTIDE SEQUENCE [LARGE SCALE GENOMIC DNA]</scope>
    <source>
        <strain evidence="2">cv. Heinz 1706</strain>
    </source>
</reference>
<accession>A0A3Q7G4Z8</accession>
<dbReference type="InParanoid" id="A0A3Q7G4Z8"/>
<proteinExistence type="predicted"/>
<evidence type="ECO:0000259" key="1">
    <source>
        <dbReference type="Pfam" id="PF04434"/>
    </source>
</evidence>
<dbReference type="EnsemblPlants" id="Solyc04g050855.1.1">
    <property type="protein sequence ID" value="Solyc04g050855.1.1"/>
    <property type="gene ID" value="Solyc04g050855.1"/>
</dbReference>
<dbReference type="Pfam" id="PF04434">
    <property type="entry name" value="SWIM"/>
    <property type="match status" value="1"/>
</dbReference>
<evidence type="ECO:0000313" key="3">
    <source>
        <dbReference type="Proteomes" id="UP000004994"/>
    </source>
</evidence>